<dbReference type="InterPro" id="IPR011039">
    <property type="entry name" value="TFIIF_interaction"/>
</dbReference>
<evidence type="ECO:0000256" key="2">
    <source>
        <dbReference type="ARBA" id="ARBA00009543"/>
    </source>
</evidence>
<feature type="compositionally biased region" description="Basic and acidic residues" evidence="10">
    <location>
        <begin position="1"/>
        <end position="14"/>
    </location>
</feature>
<dbReference type="InterPro" id="IPR040450">
    <property type="entry name" value="TFIIF_beta_HTH"/>
</dbReference>
<sequence>MSDTEKNSRKRPADFEELFDDGEGTKEAVQSEDEMVDEDGNVVGDLDLTKADTQAWLVKVLAEGLIAPSKGPLLTFIPKFLADRWSNVNEEGVNLGKVRIFNQTNPNDPNAAPFQLILPDDDRTQSLPKTYRLNMNPNTVNNTFVFTEPTGPHPKPPHAPGYPTGKATSILATIKHECAVTPNPGSPEYREIMRERTLEANKKGGRHVQILGDNNKGADGAGGRGGMFLPGMGVRNGFIQKKVKVQMDQKTTRMPKNELMDLLFTAFEQYPYWSFKGLVEYVKQPQTYLKDVLAEICNFIKKGPYTAKYQLKPEFAGGAGRPSSGSSSSSSRPAPGVVNAELETTFNPAAVGVGSGETATQEDVEDDDEDFDETDEEMVEVE</sequence>
<evidence type="ECO:0000313" key="13">
    <source>
        <dbReference type="EMBL" id="KAG9067494.1"/>
    </source>
</evidence>
<feature type="compositionally biased region" description="Low complexity" evidence="10">
    <location>
        <begin position="321"/>
        <end position="336"/>
    </location>
</feature>
<dbReference type="InterPro" id="IPR036388">
    <property type="entry name" value="WH-like_DNA-bd_sf"/>
</dbReference>
<dbReference type="EMBL" id="JAHRHY010000008">
    <property type="protein sequence ID" value="KAG9067494.1"/>
    <property type="molecule type" value="Genomic_DNA"/>
</dbReference>
<feature type="region of interest" description="Disordered" evidence="10">
    <location>
        <begin position="1"/>
        <end position="37"/>
    </location>
</feature>
<evidence type="ECO:0000256" key="8">
    <source>
        <dbReference type="ARBA" id="ARBA00081473"/>
    </source>
</evidence>
<evidence type="ECO:0000256" key="4">
    <source>
        <dbReference type="ARBA" id="ARBA00023015"/>
    </source>
</evidence>
<proteinExistence type="inferred from homology"/>
<comment type="subcellular location">
    <subcellularLocation>
        <location evidence="1">Nucleus</location>
    </subcellularLocation>
</comment>
<feature type="region of interest" description="Disordered" evidence="10">
    <location>
        <begin position="317"/>
        <end position="382"/>
    </location>
</feature>
<evidence type="ECO:0000256" key="1">
    <source>
        <dbReference type="ARBA" id="ARBA00004123"/>
    </source>
</evidence>
<protein>
    <recommendedName>
        <fullName evidence="3">Transcription initiation factor IIF subunit beta</fullName>
    </recommendedName>
    <alternativeName>
        <fullName evidence="9">TFIIF medium subunit</fullName>
    </alternativeName>
    <alternativeName>
        <fullName evidence="8">TFIIF-beta</fullName>
    </alternativeName>
</protein>
<evidence type="ECO:0000256" key="6">
    <source>
        <dbReference type="ARBA" id="ARBA00023163"/>
    </source>
</evidence>
<comment type="caution">
    <text evidence="13">The sequence shown here is derived from an EMBL/GenBank/DDBJ whole genome shotgun (WGS) entry which is preliminary data.</text>
</comment>
<feature type="domain" description="TFIIF beta subunit HTH" evidence="11">
    <location>
        <begin position="252"/>
        <end position="315"/>
    </location>
</feature>
<evidence type="ECO:0000256" key="9">
    <source>
        <dbReference type="ARBA" id="ARBA00081863"/>
    </source>
</evidence>
<dbReference type="Pfam" id="PF02270">
    <property type="entry name" value="TFIIF_beta"/>
    <property type="match status" value="1"/>
</dbReference>
<keyword evidence="6" id="KW-0804">Transcription</keyword>
<dbReference type="SUPFAM" id="SSF46785">
    <property type="entry name" value="Winged helix' DNA-binding domain"/>
    <property type="match status" value="1"/>
</dbReference>
<dbReference type="PANTHER" id="PTHR10445">
    <property type="entry name" value="GENERAL TRANSCRIPTION FACTOR IIF SUBUNIT 2"/>
    <property type="match status" value="1"/>
</dbReference>
<evidence type="ECO:0000313" key="14">
    <source>
        <dbReference type="Proteomes" id="UP000707451"/>
    </source>
</evidence>
<dbReference type="InterPro" id="IPR003196">
    <property type="entry name" value="TFIIF_beta"/>
</dbReference>
<comment type="similarity">
    <text evidence="2">Belongs to the TFIIF beta subunit family.</text>
</comment>
<dbReference type="OrthoDB" id="26094at2759"/>
<gene>
    <name evidence="13" type="ORF">KI688_012277</name>
</gene>
<evidence type="ECO:0000256" key="10">
    <source>
        <dbReference type="SAM" id="MobiDB-lite"/>
    </source>
</evidence>
<evidence type="ECO:0000259" key="11">
    <source>
        <dbReference type="Pfam" id="PF02270"/>
    </source>
</evidence>
<evidence type="ECO:0000256" key="5">
    <source>
        <dbReference type="ARBA" id="ARBA00023125"/>
    </source>
</evidence>
<dbReference type="GO" id="GO:0006367">
    <property type="term" value="P:transcription initiation at RNA polymerase II promoter"/>
    <property type="evidence" value="ECO:0007669"/>
    <property type="project" value="InterPro"/>
</dbReference>
<feature type="compositionally biased region" description="Acidic residues" evidence="10">
    <location>
        <begin position="360"/>
        <end position="382"/>
    </location>
</feature>
<dbReference type="InterPro" id="IPR040504">
    <property type="entry name" value="TFIIF_beta_N"/>
</dbReference>
<dbReference type="PANTHER" id="PTHR10445:SF0">
    <property type="entry name" value="GENERAL TRANSCRIPTION FACTOR IIF SUBUNIT 2"/>
    <property type="match status" value="1"/>
</dbReference>
<feature type="domain" description="TFIIF beta subunit N-terminal" evidence="12">
    <location>
        <begin position="77"/>
        <end position="182"/>
    </location>
</feature>
<keyword evidence="5" id="KW-0238">DNA-binding</keyword>
<dbReference type="GO" id="GO:0003677">
    <property type="term" value="F:DNA binding"/>
    <property type="evidence" value="ECO:0007669"/>
    <property type="project" value="UniProtKB-KW"/>
</dbReference>
<dbReference type="AlphaFoldDB" id="A0A9P8BST5"/>
<dbReference type="Proteomes" id="UP000707451">
    <property type="component" value="Unassembled WGS sequence"/>
</dbReference>
<evidence type="ECO:0000259" key="12">
    <source>
        <dbReference type="Pfam" id="PF17683"/>
    </source>
</evidence>
<dbReference type="InterPro" id="IPR036390">
    <property type="entry name" value="WH_DNA-bd_sf"/>
</dbReference>
<organism evidence="13 14">
    <name type="scientific">Linnemannia hyalina</name>
    <dbReference type="NCBI Taxonomy" id="64524"/>
    <lineage>
        <taxon>Eukaryota</taxon>
        <taxon>Fungi</taxon>
        <taxon>Fungi incertae sedis</taxon>
        <taxon>Mucoromycota</taxon>
        <taxon>Mortierellomycotina</taxon>
        <taxon>Mortierellomycetes</taxon>
        <taxon>Mortierellales</taxon>
        <taxon>Mortierellaceae</taxon>
        <taxon>Linnemannia</taxon>
    </lineage>
</organism>
<evidence type="ECO:0000256" key="7">
    <source>
        <dbReference type="ARBA" id="ARBA00023242"/>
    </source>
</evidence>
<dbReference type="SUPFAM" id="SSF50916">
    <property type="entry name" value="Rap30/74 interaction domains"/>
    <property type="match status" value="1"/>
</dbReference>
<dbReference type="GO" id="GO:0005674">
    <property type="term" value="C:transcription factor TFIIF complex"/>
    <property type="evidence" value="ECO:0007669"/>
    <property type="project" value="InterPro"/>
</dbReference>
<evidence type="ECO:0000256" key="3">
    <source>
        <dbReference type="ARBA" id="ARBA00021453"/>
    </source>
</evidence>
<dbReference type="FunFam" id="1.10.10.10:FF:000035">
    <property type="entry name" value="General transcription factor IIF subunit 2"/>
    <property type="match status" value="1"/>
</dbReference>
<keyword evidence="7" id="KW-0539">Nucleus</keyword>
<dbReference type="CDD" id="cd07980">
    <property type="entry name" value="TFIIF_beta"/>
    <property type="match status" value="1"/>
</dbReference>
<keyword evidence="14" id="KW-1185">Reference proteome</keyword>
<dbReference type="Gene3D" id="1.10.10.10">
    <property type="entry name" value="Winged helix-like DNA-binding domain superfamily/Winged helix DNA-binding domain"/>
    <property type="match status" value="1"/>
</dbReference>
<name>A0A9P8BST5_9FUNG</name>
<accession>A0A9P8BST5</accession>
<keyword evidence="4" id="KW-0805">Transcription regulation</keyword>
<reference evidence="13" key="1">
    <citation type="submission" date="2021-06" db="EMBL/GenBank/DDBJ databases">
        <title>Genome Sequence of Mortierella hyaline Strain SCG-10, a Cold-Adapted, Nitrate-Reducing Fungus Isolated from Soil in Minnesota, USA.</title>
        <authorList>
            <person name="Aldossari N."/>
        </authorList>
    </citation>
    <scope>NUCLEOTIDE SEQUENCE</scope>
    <source>
        <strain evidence="13">SCG-10</strain>
    </source>
</reference>
<dbReference type="Pfam" id="PF17683">
    <property type="entry name" value="TFIIF_beta_N"/>
    <property type="match status" value="1"/>
</dbReference>